<dbReference type="STRING" id="661367.LLO_0705"/>
<accession>D3HQ77</accession>
<dbReference type="EMBL" id="FN650140">
    <property type="protein sequence ID" value="CBJ11046.1"/>
    <property type="molecule type" value="Genomic_DNA"/>
</dbReference>
<sequence>MPLKFNLSALYLEISEPESQTWTLVLVRINLLALFPNNSAQPRQQCPGSALLFVERLCGAS</sequence>
<dbReference type="KEGG" id="llo:LLO_0705"/>
<name>D3HQ77_LEGLN</name>
<protein>
    <submittedName>
        <fullName evidence="1">Uncharacterized protein</fullName>
    </submittedName>
</protein>
<dbReference type="Proteomes" id="UP000001060">
    <property type="component" value="Chromosome"/>
</dbReference>
<keyword evidence="2" id="KW-1185">Reference proteome</keyword>
<reference evidence="1 2" key="1">
    <citation type="journal article" date="2010" name="PLoS Genet.">
        <title>Analysis of the Legionella longbeachae genome and transcriptome uncovers unique strategies to cause Legionnaires' disease.</title>
        <authorList>
            <person name="Cazalet C."/>
            <person name="Gomez-Valero L."/>
            <person name="Rusniok C."/>
            <person name="Lomma M."/>
            <person name="Dervins-Ravault D."/>
            <person name="Newton H."/>
            <person name="Sansom F."/>
            <person name="Jarraud S."/>
            <person name="Zidane N."/>
            <person name="Ma L."/>
            <person name="Bouchier C."/>
            <person name="Etienne J."/>
            <person name="Hartland E."/>
            <person name="Buchrieser C."/>
        </authorList>
    </citation>
    <scope>NUCLEOTIDE SEQUENCE [LARGE SCALE GENOMIC DNA]</scope>
    <source>
        <strain evidence="1 2">NSW150</strain>
    </source>
</reference>
<evidence type="ECO:0000313" key="1">
    <source>
        <dbReference type="EMBL" id="CBJ11046.1"/>
    </source>
</evidence>
<dbReference type="AlphaFoldDB" id="D3HQ77"/>
<organism evidence="1 2">
    <name type="scientific">Legionella longbeachae serogroup 1 (strain NSW150)</name>
    <dbReference type="NCBI Taxonomy" id="661367"/>
    <lineage>
        <taxon>Bacteria</taxon>
        <taxon>Pseudomonadati</taxon>
        <taxon>Pseudomonadota</taxon>
        <taxon>Gammaproteobacteria</taxon>
        <taxon>Legionellales</taxon>
        <taxon>Legionellaceae</taxon>
        <taxon>Legionella</taxon>
    </lineage>
</organism>
<proteinExistence type="predicted"/>
<evidence type="ECO:0000313" key="2">
    <source>
        <dbReference type="Proteomes" id="UP000001060"/>
    </source>
</evidence>
<dbReference type="HOGENOM" id="CLU_2916946_0_0_6"/>
<gene>
    <name evidence="1" type="ordered locus">LLO_0705</name>
</gene>